<dbReference type="OrthoDB" id="290394at2"/>
<organism evidence="1 2">
    <name type="scientific">Rhodopirellula bahusiensis</name>
    <dbReference type="NCBI Taxonomy" id="2014065"/>
    <lineage>
        <taxon>Bacteria</taxon>
        <taxon>Pseudomonadati</taxon>
        <taxon>Planctomycetota</taxon>
        <taxon>Planctomycetia</taxon>
        <taxon>Pirellulales</taxon>
        <taxon>Pirellulaceae</taxon>
        <taxon>Rhodopirellula</taxon>
    </lineage>
</organism>
<proteinExistence type="predicted"/>
<accession>A0A2G1VXD0</accession>
<gene>
    <name evidence="1" type="ORF">CEE69_31295</name>
</gene>
<name>A0A2G1VXD0_9BACT</name>
<keyword evidence="2" id="KW-1185">Reference proteome</keyword>
<dbReference type="GeneID" id="90612283"/>
<protein>
    <submittedName>
        <fullName evidence="1">Uncharacterized protein</fullName>
    </submittedName>
</protein>
<evidence type="ECO:0000313" key="1">
    <source>
        <dbReference type="EMBL" id="PHQ31405.1"/>
    </source>
</evidence>
<evidence type="ECO:0000313" key="2">
    <source>
        <dbReference type="Proteomes" id="UP000225740"/>
    </source>
</evidence>
<dbReference type="Proteomes" id="UP000225740">
    <property type="component" value="Unassembled WGS sequence"/>
</dbReference>
<dbReference type="RefSeq" id="WP_099264467.1">
    <property type="nucleotide sequence ID" value="NZ_NIZW01000053.1"/>
</dbReference>
<sequence>MFSFNRCTQTLRIWESNYGRDAGWNIEQHGAVIATLSDPQPGDMFWDHYRIDIVTDDERLRAEMGTDEFWLNAESAGLVFRNRVFGEVAKNAFPSHPPFDTDGRIHMRALYLDIRPPMPWDWLLLYFRRRTADKTGEPSDARESPS</sequence>
<comment type="caution">
    <text evidence="1">The sequence shown here is derived from an EMBL/GenBank/DDBJ whole genome shotgun (WGS) entry which is preliminary data.</text>
</comment>
<reference evidence="1 2" key="1">
    <citation type="submission" date="2017-06" db="EMBL/GenBank/DDBJ databases">
        <title>Description of Rhodopirellula bahusiensis sp. nov.</title>
        <authorList>
            <person name="Kizina J."/>
            <person name="Harder J."/>
        </authorList>
    </citation>
    <scope>NUCLEOTIDE SEQUENCE [LARGE SCALE GENOMIC DNA]</scope>
    <source>
        <strain evidence="1 2">SWK21</strain>
    </source>
</reference>
<dbReference type="AlphaFoldDB" id="A0A2G1VXD0"/>
<dbReference type="EMBL" id="NIZW01000053">
    <property type="protein sequence ID" value="PHQ31405.1"/>
    <property type="molecule type" value="Genomic_DNA"/>
</dbReference>